<dbReference type="EC" id="2.3.1.28" evidence="2"/>
<evidence type="ECO:0000256" key="4">
    <source>
        <dbReference type="ARBA" id="ARBA00022679"/>
    </source>
</evidence>
<organism evidence="8 9">
    <name type="scientific">Tateyamaria armeniaca</name>
    <dbReference type="NCBI Taxonomy" id="2518930"/>
    <lineage>
        <taxon>Bacteria</taxon>
        <taxon>Pseudomonadati</taxon>
        <taxon>Pseudomonadota</taxon>
        <taxon>Alphaproteobacteria</taxon>
        <taxon>Rhodobacterales</taxon>
        <taxon>Roseobacteraceae</taxon>
        <taxon>Tateyamaria</taxon>
    </lineage>
</organism>
<keyword evidence="5" id="KW-0046">Antibiotic resistance</keyword>
<name>A0ABW8UUF2_9RHOB</name>
<protein>
    <recommendedName>
        <fullName evidence="3">Chloramphenicol acetyltransferase</fullName>
        <ecNumber evidence="2">2.3.1.28</ecNumber>
    </recommendedName>
</protein>
<dbReference type="Gene3D" id="2.160.10.10">
    <property type="entry name" value="Hexapeptide repeat proteins"/>
    <property type="match status" value="1"/>
</dbReference>
<gene>
    <name evidence="8" type="ORF">ACERZ8_06795</name>
</gene>
<evidence type="ECO:0000256" key="1">
    <source>
        <dbReference type="ARBA" id="ARBA00007274"/>
    </source>
</evidence>
<dbReference type="EMBL" id="JBHDIY010000002">
    <property type="protein sequence ID" value="MFL4469586.1"/>
    <property type="molecule type" value="Genomic_DNA"/>
</dbReference>
<evidence type="ECO:0000256" key="3">
    <source>
        <dbReference type="ARBA" id="ARBA00020291"/>
    </source>
</evidence>
<dbReference type="InterPro" id="IPR050179">
    <property type="entry name" value="Trans_hexapeptide_repeat"/>
</dbReference>
<dbReference type="Proteomes" id="UP001627408">
    <property type="component" value="Unassembled WGS sequence"/>
</dbReference>
<dbReference type="PANTHER" id="PTHR43300:SF12">
    <property type="entry name" value="CHLORAMPHENICOL ACETYLTRANSFERASE"/>
    <property type="match status" value="1"/>
</dbReference>
<keyword evidence="4" id="KW-0808">Transferase</keyword>
<sequence>MAYLSEDDLARMGFAALGQNVRISEKASIYEPKKMRLGDHTRIDDFCVISGRVTMGRNVHVAALCLVAGGSPGVTLDDFAGMAYGAKVFSQSDDYSGASLTNPTVPDGFKTEHMAAVRLGRHVIIGANAVVGPGVDLGDGSAVGAGSVVLHSTEPWTIVAGTPAKRIKTRKKDLLDLERKYLDQQES</sequence>
<dbReference type="SUPFAM" id="SSF51161">
    <property type="entry name" value="Trimeric LpxA-like enzymes"/>
    <property type="match status" value="1"/>
</dbReference>
<evidence type="ECO:0000256" key="6">
    <source>
        <dbReference type="ARBA" id="ARBA00023315"/>
    </source>
</evidence>
<comment type="similarity">
    <text evidence="1">Belongs to the transferase hexapeptide repeat family.</text>
</comment>
<dbReference type="Pfam" id="PF00132">
    <property type="entry name" value="Hexapep"/>
    <property type="match status" value="1"/>
</dbReference>
<dbReference type="CDD" id="cd04647">
    <property type="entry name" value="LbH_MAT_like"/>
    <property type="match status" value="1"/>
</dbReference>
<evidence type="ECO:0000256" key="7">
    <source>
        <dbReference type="ARBA" id="ARBA00047633"/>
    </source>
</evidence>
<evidence type="ECO:0000313" key="8">
    <source>
        <dbReference type="EMBL" id="MFL4469586.1"/>
    </source>
</evidence>
<keyword evidence="6" id="KW-0012">Acyltransferase</keyword>
<comment type="catalytic activity">
    <reaction evidence="7">
        <text>chloramphenicol + acetyl-CoA = chloramphenicol 3-acetate + CoA</text>
        <dbReference type="Rhea" id="RHEA:18421"/>
        <dbReference type="ChEBI" id="CHEBI:16730"/>
        <dbReference type="ChEBI" id="CHEBI:17698"/>
        <dbReference type="ChEBI" id="CHEBI:57287"/>
        <dbReference type="ChEBI" id="CHEBI:57288"/>
        <dbReference type="EC" id="2.3.1.28"/>
    </reaction>
</comment>
<evidence type="ECO:0000256" key="5">
    <source>
        <dbReference type="ARBA" id="ARBA00023251"/>
    </source>
</evidence>
<dbReference type="RefSeq" id="WP_407591449.1">
    <property type="nucleotide sequence ID" value="NZ_JBHDIY010000002.1"/>
</dbReference>
<evidence type="ECO:0000313" key="9">
    <source>
        <dbReference type="Proteomes" id="UP001627408"/>
    </source>
</evidence>
<keyword evidence="9" id="KW-1185">Reference proteome</keyword>
<comment type="caution">
    <text evidence="8">The sequence shown here is derived from an EMBL/GenBank/DDBJ whole genome shotgun (WGS) entry which is preliminary data.</text>
</comment>
<dbReference type="InterPro" id="IPR011004">
    <property type="entry name" value="Trimer_LpxA-like_sf"/>
</dbReference>
<accession>A0ABW8UUF2</accession>
<proteinExistence type="inferred from homology"/>
<reference evidence="8 9" key="1">
    <citation type="submission" date="2024-08" db="EMBL/GenBank/DDBJ databases">
        <title>Tateyamaria sp. nov., isolated from marine algae.</title>
        <authorList>
            <person name="Choi B.J."/>
            <person name="Kim J.M."/>
            <person name="Lee J.K."/>
            <person name="Choi D.G."/>
            <person name="Bayburt H."/>
            <person name="Baek J.H."/>
            <person name="Han D.M."/>
            <person name="Jeon C.O."/>
        </authorList>
    </citation>
    <scope>NUCLEOTIDE SEQUENCE [LARGE SCALE GENOMIC DNA]</scope>
    <source>
        <strain evidence="8 9">KMU-156</strain>
    </source>
</reference>
<dbReference type="PANTHER" id="PTHR43300">
    <property type="entry name" value="ACETYLTRANSFERASE"/>
    <property type="match status" value="1"/>
</dbReference>
<dbReference type="InterPro" id="IPR001451">
    <property type="entry name" value="Hexapep"/>
</dbReference>
<evidence type="ECO:0000256" key="2">
    <source>
        <dbReference type="ARBA" id="ARBA00013235"/>
    </source>
</evidence>